<dbReference type="EMBL" id="JBEPCU010000003">
    <property type="protein sequence ID" value="MER6975591.1"/>
    <property type="molecule type" value="Genomic_DNA"/>
</dbReference>
<dbReference type="RefSeq" id="WP_279634643.1">
    <property type="nucleotide sequence ID" value="NZ_MUBM01000022.1"/>
</dbReference>
<name>A0ABV1VUH2_9ACTN</name>
<comment type="caution">
    <text evidence="1">The sequence shown here is derived from an EMBL/GenBank/DDBJ whole genome shotgun (WGS) entry which is preliminary data.</text>
</comment>
<evidence type="ECO:0000313" key="2">
    <source>
        <dbReference type="Proteomes" id="UP001458415"/>
    </source>
</evidence>
<proteinExistence type="predicted"/>
<dbReference type="Proteomes" id="UP001458415">
    <property type="component" value="Unassembled WGS sequence"/>
</dbReference>
<keyword evidence="2" id="KW-1185">Reference proteome</keyword>
<evidence type="ECO:0000313" key="1">
    <source>
        <dbReference type="EMBL" id="MER6975591.1"/>
    </source>
</evidence>
<sequence length="44" mass="4401">MDDYRPWAVQHASATTGTIAGNTATGAVAIAPGLTTTATAGRVR</sequence>
<accession>A0ABV1VUH2</accession>
<gene>
    <name evidence="1" type="ORF">ABT317_00565</name>
</gene>
<organism evidence="1 2">
    <name type="scientific">Streptomyces carpinensis</name>
    <dbReference type="NCBI Taxonomy" id="66369"/>
    <lineage>
        <taxon>Bacteria</taxon>
        <taxon>Bacillati</taxon>
        <taxon>Actinomycetota</taxon>
        <taxon>Actinomycetes</taxon>
        <taxon>Kitasatosporales</taxon>
        <taxon>Streptomycetaceae</taxon>
        <taxon>Streptomyces</taxon>
    </lineage>
</organism>
<protein>
    <submittedName>
        <fullName evidence="1">Uncharacterized protein</fullName>
    </submittedName>
</protein>
<reference evidence="1 2" key="1">
    <citation type="submission" date="2024-06" db="EMBL/GenBank/DDBJ databases">
        <title>The Natural Products Discovery Center: Release of the First 8490 Sequenced Strains for Exploring Actinobacteria Biosynthetic Diversity.</title>
        <authorList>
            <person name="Kalkreuter E."/>
            <person name="Kautsar S.A."/>
            <person name="Yang D."/>
            <person name="Bader C.D."/>
            <person name="Teijaro C.N."/>
            <person name="Fluegel L."/>
            <person name="Davis C.M."/>
            <person name="Simpson J.R."/>
            <person name="Lauterbach L."/>
            <person name="Steele A.D."/>
            <person name="Gui C."/>
            <person name="Meng S."/>
            <person name="Li G."/>
            <person name="Viehrig K."/>
            <person name="Ye F."/>
            <person name="Su P."/>
            <person name="Kiefer A.F."/>
            <person name="Nichols A."/>
            <person name="Cepeda A.J."/>
            <person name="Yan W."/>
            <person name="Fan B."/>
            <person name="Jiang Y."/>
            <person name="Adhikari A."/>
            <person name="Zheng C.-J."/>
            <person name="Schuster L."/>
            <person name="Cowan T.M."/>
            <person name="Smanski M.J."/>
            <person name="Chevrette M.G."/>
            <person name="De Carvalho L.P.S."/>
            <person name="Shen B."/>
        </authorList>
    </citation>
    <scope>NUCLEOTIDE SEQUENCE [LARGE SCALE GENOMIC DNA]</scope>
    <source>
        <strain evidence="1 2">NPDC000634</strain>
    </source>
</reference>